<protein>
    <submittedName>
        <fullName evidence="1">Uncharacterized protein</fullName>
    </submittedName>
</protein>
<name>A0AAD5UWJ5_9APHY</name>
<reference evidence="1" key="1">
    <citation type="submission" date="2022-07" db="EMBL/GenBank/DDBJ databases">
        <title>Genome Sequence of Physisporinus lineatus.</title>
        <authorList>
            <person name="Buettner E."/>
        </authorList>
    </citation>
    <scope>NUCLEOTIDE SEQUENCE</scope>
    <source>
        <strain evidence="1">VT162</strain>
    </source>
</reference>
<gene>
    <name evidence="1" type="ORF">NLI96_g10091</name>
</gene>
<dbReference type="EMBL" id="JANAWD010000548">
    <property type="protein sequence ID" value="KAJ3477978.1"/>
    <property type="molecule type" value="Genomic_DNA"/>
</dbReference>
<evidence type="ECO:0000313" key="2">
    <source>
        <dbReference type="Proteomes" id="UP001212997"/>
    </source>
</evidence>
<proteinExistence type="predicted"/>
<keyword evidence="2" id="KW-1185">Reference proteome</keyword>
<organism evidence="1 2">
    <name type="scientific">Meripilus lineatus</name>
    <dbReference type="NCBI Taxonomy" id="2056292"/>
    <lineage>
        <taxon>Eukaryota</taxon>
        <taxon>Fungi</taxon>
        <taxon>Dikarya</taxon>
        <taxon>Basidiomycota</taxon>
        <taxon>Agaricomycotina</taxon>
        <taxon>Agaricomycetes</taxon>
        <taxon>Polyporales</taxon>
        <taxon>Meripilaceae</taxon>
        <taxon>Meripilus</taxon>
    </lineage>
</organism>
<dbReference type="Proteomes" id="UP001212997">
    <property type="component" value="Unassembled WGS sequence"/>
</dbReference>
<accession>A0AAD5UWJ5</accession>
<sequence length="333" mass="37839">MRRNPRTPRAPKTPKAPGTFVAYSPSPYVVRPAPRWTLGLLIQYLQPILDGRKQSDVFPSVPKELLTEIVRLSHTGLKELENFNRLKVDLNPQRLAVQYPGRWDFIPRIIFGRLIRQGGFNPPKLRNGRSLMDRGCIERPQHVHLTDGFKSPAYAIHEKIVREGNIVSLPSLLVEIGTPDVFGRLDNDAARYILESNNSVRMVVTIELAFGASAEETSLLQKATWSHWEAEEGLTGNPLETSLQQMSLTQEAHDSARFASRTAAYQVWPVADTEVPDACIDILVRHLFSEYEDGDAVALRIPLQLVRDVLLQYSEMHQTRWVCQPEEERYPNV</sequence>
<dbReference type="AlphaFoldDB" id="A0AAD5UWJ5"/>
<evidence type="ECO:0000313" key="1">
    <source>
        <dbReference type="EMBL" id="KAJ3477978.1"/>
    </source>
</evidence>
<comment type="caution">
    <text evidence="1">The sequence shown here is derived from an EMBL/GenBank/DDBJ whole genome shotgun (WGS) entry which is preliminary data.</text>
</comment>